<comment type="caution">
    <text evidence="1">The sequence shown here is derived from an EMBL/GenBank/DDBJ whole genome shotgun (WGS) entry which is preliminary data.</text>
</comment>
<sequence>MTSPSEDNQSSNQLTPVSILELYNGLDLIIWRKGTFRTSSDYKFLL</sequence>
<proteinExistence type="predicted"/>
<protein>
    <submittedName>
        <fullName evidence="1">Uncharacterized protein</fullName>
    </submittedName>
</protein>
<evidence type="ECO:0000313" key="1">
    <source>
        <dbReference type="EMBL" id="KAJ6647570.1"/>
    </source>
</evidence>
<gene>
    <name evidence="1" type="ORF">Bhyg_02793</name>
</gene>
<accession>A0A9Q0S8Q7</accession>
<dbReference type="AlphaFoldDB" id="A0A9Q0S8Q7"/>
<evidence type="ECO:0000313" key="2">
    <source>
        <dbReference type="Proteomes" id="UP001151699"/>
    </source>
</evidence>
<organism evidence="1 2">
    <name type="scientific">Pseudolycoriella hygida</name>
    <dbReference type="NCBI Taxonomy" id="35572"/>
    <lineage>
        <taxon>Eukaryota</taxon>
        <taxon>Metazoa</taxon>
        <taxon>Ecdysozoa</taxon>
        <taxon>Arthropoda</taxon>
        <taxon>Hexapoda</taxon>
        <taxon>Insecta</taxon>
        <taxon>Pterygota</taxon>
        <taxon>Neoptera</taxon>
        <taxon>Endopterygota</taxon>
        <taxon>Diptera</taxon>
        <taxon>Nematocera</taxon>
        <taxon>Sciaroidea</taxon>
        <taxon>Sciaridae</taxon>
        <taxon>Pseudolycoriella</taxon>
    </lineage>
</organism>
<keyword evidence="2" id="KW-1185">Reference proteome</keyword>
<reference evidence="1" key="1">
    <citation type="submission" date="2022-07" db="EMBL/GenBank/DDBJ databases">
        <authorList>
            <person name="Trinca V."/>
            <person name="Uliana J.V.C."/>
            <person name="Torres T.T."/>
            <person name="Ward R.J."/>
            <person name="Monesi N."/>
        </authorList>
    </citation>
    <scope>NUCLEOTIDE SEQUENCE</scope>
    <source>
        <strain evidence="1">HSMRA1968</strain>
        <tissue evidence="1">Whole embryos</tissue>
    </source>
</reference>
<dbReference type="Proteomes" id="UP001151699">
    <property type="component" value="Chromosome A"/>
</dbReference>
<dbReference type="EMBL" id="WJQU01000001">
    <property type="protein sequence ID" value="KAJ6647570.1"/>
    <property type="molecule type" value="Genomic_DNA"/>
</dbReference>
<name>A0A9Q0S8Q7_9DIPT</name>